<comment type="similarity">
    <text evidence="1">Belongs to the cytochrome P450 family.</text>
</comment>
<dbReference type="PANTHER" id="PTHR24291:SF210">
    <property type="entry name" value="CYTOCHROME P450 FAMILY 4 SUBFAMILY F MEMBER 11"/>
    <property type="match status" value="1"/>
</dbReference>
<proteinExistence type="inferred from homology"/>
<dbReference type="EMBL" id="JAHRIN010050793">
    <property type="protein sequence ID" value="MEQ2208879.1"/>
    <property type="molecule type" value="Genomic_DNA"/>
</dbReference>
<dbReference type="SUPFAM" id="SSF48264">
    <property type="entry name" value="Cytochrome P450"/>
    <property type="match status" value="2"/>
</dbReference>
<evidence type="ECO:0000313" key="3">
    <source>
        <dbReference type="Proteomes" id="UP001434883"/>
    </source>
</evidence>
<dbReference type="PANTHER" id="PTHR24291">
    <property type="entry name" value="CYTOCHROME P450 FAMILY 4"/>
    <property type="match status" value="1"/>
</dbReference>
<dbReference type="Proteomes" id="UP001434883">
    <property type="component" value="Unassembled WGS sequence"/>
</dbReference>
<gene>
    <name evidence="2" type="ORF">XENOCAPTIV_018169</name>
</gene>
<dbReference type="InterPro" id="IPR036396">
    <property type="entry name" value="Cyt_P450_sf"/>
</dbReference>
<accession>A0ABV0RL19</accession>
<dbReference type="Gene3D" id="1.10.630.10">
    <property type="entry name" value="Cytochrome P450"/>
    <property type="match status" value="2"/>
</dbReference>
<dbReference type="InterPro" id="IPR050196">
    <property type="entry name" value="Cytochrome_P450_Monoox"/>
</dbReference>
<organism evidence="2 3">
    <name type="scientific">Xenoophorus captivus</name>
    <dbReference type="NCBI Taxonomy" id="1517983"/>
    <lineage>
        <taxon>Eukaryota</taxon>
        <taxon>Metazoa</taxon>
        <taxon>Chordata</taxon>
        <taxon>Craniata</taxon>
        <taxon>Vertebrata</taxon>
        <taxon>Euteleostomi</taxon>
        <taxon>Actinopterygii</taxon>
        <taxon>Neopterygii</taxon>
        <taxon>Teleostei</taxon>
        <taxon>Neoteleostei</taxon>
        <taxon>Acanthomorphata</taxon>
        <taxon>Ovalentaria</taxon>
        <taxon>Atherinomorphae</taxon>
        <taxon>Cyprinodontiformes</taxon>
        <taxon>Goodeidae</taxon>
        <taxon>Xenoophorus</taxon>
    </lineage>
</organism>
<keyword evidence="3" id="KW-1185">Reference proteome</keyword>
<name>A0ABV0RL19_9TELE</name>
<sequence length="220" mass="24387">MNVECGCELLPEGQDKLALEENKYIDISDAEHRGRSPRGGCVGADLQALLLLVLWAFLSPGNSLLISSGEEWSRKRRLLTPAFHFDILKNYILTFNSSTNTMHGRSVQPSFHHHVHQREPQTPLARPGCNQEVHPGHDAAGRSHGTRGNCIGQKFAMAELRVVVALTLLRFRLSLGVNPELGSSSGGVRRLPQLVLRAEGGLWLQLESLNESTYREPPKK</sequence>
<comment type="caution">
    <text evidence="2">The sequence shown here is derived from an EMBL/GenBank/DDBJ whole genome shotgun (WGS) entry which is preliminary data.</text>
</comment>
<reference evidence="2 3" key="1">
    <citation type="submission" date="2021-06" db="EMBL/GenBank/DDBJ databases">
        <authorList>
            <person name="Palmer J.M."/>
        </authorList>
    </citation>
    <scope>NUCLEOTIDE SEQUENCE [LARGE SCALE GENOMIC DNA]</scope>
    <source>
        <strain evidence="2 3">XC_2019</strain>
        <tissue evidence="2">Muscle</tissue>
    </source>
</reference>
<evidence type="ECO:0000313" key="2">
    <source>
        <dbReference type="EMBL" id="MEQ2208879.1"/>
    </source>
</evidence>
<protein>
    <submittedName>
        <fullName evidence="2">Uncharacterized protein</fullName>
    </submittedName>
</protein>
<evidence type="ECO:0000256" key="1">
    <source>
        <dbReference type="ARBA" id="ARBA00010617"/>
    </source>
</evidence>